<gene>
    <name evidence="1" type="ORF">FO059_15285</name>
</gene>
<proteinExistence type="predicted"/>
<reference evidence="1 2" key="1">
    <citation type="submission" date="2019-07" db="EMBL/GenBank/DDBJ databases">
        <title>Tomitella cavernea sp. nov., an actinomycete isolated from soil.</title>
        <authorList>
            <person name="Cheng J."/>
        </authorList>
    </citation>
    <scope>NUCLEOTIDE SEQUENCE [LARGE SCALE GENOMIC DNA]</scope>
    <source>
        <strain evidence="1 2">HY188</strain>
    </source>
</reference>
<dbReference type="EMBL" id="CP041765">
    <property type="protein sequence ID" value="QDQ99411.1"/>
    <property type="molecule type" value="Genomic_DNA"/>
</dbReference>
<dbReference type="Proteomes" id="UP000317344">
    <property type="component" value="Chromosome"/>
</dbReference>
<accession>A0A516X9Q1</accession>
<reference evidence="1 2" key="2">
    <citation type="submission" date="2019-07" db="EMBL/GenBank/DDBJ databases">
        <authorList>
            <person name="Huang Y."/>
        </authorList>
    </citation>
    <scope>NUCLEOTIDE SEQUENCE [LARGE SCALE GENOMIC DNA]</scope>
    <source>
        <strain evidence="1 2">HY188</strain>
    </source>
</reference>
<evidence type="ECO:0000313" key="2">
    <source>
        <dbReference type="Proteomes" id="UP000317344"/>
    </source>
</evidence>
<evidence type="ECO:0000313" key="1">
    <source>
        <dbReference type="EMBL" id="QDQ99411.1"/>
    </source>
</evidence>
<protein>
    <submittedName>
        <fullName evidence="1">Transposase</fullName>
    </submittedName>
</protein>
<dbReference type="OrthoDB" id="4630804at2"/>
<dbReference type="AlphaFoldDB" id="A0A516X9Q1"/>
<dbReference type="KEGG" id="toy:FO059_15285"/>
<name>A0A516X9Q1_9ACTN</name>
<sequence>MVRRHGVGPAAANEAVADPHAVWLTPDPASRTRQATRVIGYSRLAGSLVTVIVVDPAADPDEQPDGRWWGSNAWRSSRRDQRIYDEEA</sequence>
<organism evidence="1 2">
    <name type="scientific">Tomitella fengzijianii</name>
    <dbReference type="NCBI Taxonomy" id="2597660"/>
    <lineage>
        <taxon>Bacteria</taxon>
        <taxon>Bacillati</taxon>
        <taxon>Actinomycetota</taxon>
        <taxon>Actinomycetes</taxon>
        <taxon>Mycobacteriales</taxon>
        <taxon>Tomitella</taxon>
    </lineage>
</organism>
<keyword evidence="2" id="KW-1185">Reference proteome</keyword>